<name>A0A1R2D2I8_9CILI</name>
<gene>
    <name evidence="1" type="ORF">SteCoe_1227</name>
</gene>
<dbReference type="EMBL" id="MPUH01000012">
    <property type="protein sequence ID" value="OMJ95458.1"/>
    <property type="molecule type" value="Genomic_DNA"/>
</dbReference>
<dbReference type="OrthoDB" id="321314at2759"/>
<dbReference type="AlphaFoldDB" id="A0A1R2D2I8"/>
<keyword evidence="2" id="KW-1185">Reference proteome</keyword>
<proteinExistence type="predicted"/>
<reference evidence="1 2" key="1">
    <citation type="submission" date="2016-11" db="EMBL/GenBank/DDBJ databases">
        <title>The macronuclear genome of Stentor coeruleus: a giant cell with tiny introns.</title>
        <authorList>
            <person name="Slabodnick M."/>
            <person name="Ruby J.G."/>
            <person name="Reiff S.B."/>
            <person name="Swart E.C."/>
            <person name="Gosai S."/>
            <person name="Prabakaran S."/>
            <person name="Witkowska E."/>
            <person name="Larue G.E."/>
            <person name="Fisher S."/>
            <person name="Freeman R.M."/>
            <person name="Gunawardena J."/>
            <person name="Chu W."/>
            <person name="Stover N.A."/>
            <person name="Gregory B.D."/>
            <person name="Nowacki M."/>
            <person name="Derisi J."/>
            <person name="Roy S.W."/>
            <person name="Marshall W.F."/>
            <person name="Sood P."/>
        </authorList>
    </citation>
    <scope>NUCLEOTIDE SEQUENCE [LARGE SCALE GENOMIC DNA]</scope>
    <source>
        <strain evidence="1">WM001</strain>
    </source>
</reference>
<evidence type="ECO:0000313" key="1">
    <source>
        <dbReference type="EMBL" id="OMJ95458.1"/>
    </source>
</evidence>
<organism evidence="1 2">
    <name type="scientific">Stentor coeruleus</name>
    <dbReference type="NCBI Taxonomy" id="5963"/>
    <lineage>
        <taxon>Eukaryota</taxon>
        <taxon>Sar</taxon>
        <taxon>Alveolata</taxon>
        <taxon>Ciliophora</taxon>
        <taxon>Postciliodesmatophora</taxon>
        <taxon>Heterotrichea</taxon>
        <taxon>Heterotrichida</taxon>
        <taxon>Stentoridae</taxon>
        <taxon>Stentor</taxon>
    </lineage>
</organism>
<evidence type="ECO:0000313" key="2">
    <source>
        <dbReference type="Proteomes" id="UP000187209"/>
    </source>
</evidence>
<protein>
    <submittedName>
        <fullName evidence="1">Uncharacterized protein</fullName>
    </submittedName>
</protein>
<accession>A0A1R2D2I8</accession>
<sequence>MKEIASIDLKALDLQSQMNEFSRKVKEETLIRSLFTSFKPQIKGHPKKEYLRCKLIRGHKRANRKIKKGKLLYNNQKEMSERGKQNWQSLINVHLKHPNALDSVSRTLFEPIKFKTKSKPTIETSRSFNTDFCKRYFADVGVRESYYYYIEYIFSDLDPEELSKYLGFTCCPDQKHNLDCAYKWLLMKRYANQIIIQDLRLEPWFPESFDLLPPIDDFLCNSFRKYNNLC</sequence>
<comment type="caution">
    <text evidence="1">The sequence shown here is derived from an EMBL/GenBank/DDBJ whole genome shotgun (WGS) entry which is preliminary data.</text>
</comment>
<dbReference type="Proteomes" id="UP000187209">
    <property type="component" value="Unassembled WGS sequence"/>
</dbReference>